<feature type="compositionally biased region" description="Basic and acidic residues" evidence="8">
    <location>
        <begin position="876"/>
        <end position="885"/>
    </location>
</feature>
<dbReference type="RefSeq" id="XP_019620973.1">
    <property type="nucleotide sequence ID" value="XM_019765414.1"/>
</dbReference>
<dbReference type="RefSeq" id="XP_019620976.1">
    <property type="nucleotide sequence ID" value="XM_019765417.1"/>
</dbReference>
<feature type="domain" description="C2H2-type" evidence="9">
    <location>
        <begin position="717"/>
        <end position="744"/>
    </location>
</feature>
<evidence type="ECO:0000256" key="1">
    <source>
        <dbReference type="ARBA" id="ARBA00004123"/>
    </source>
</evidence>
<evidence type="ECO:0000313" key="10">
    <source>
        <dbReference type="Proteomes" id="UP000515135"/>
    </source>
</evidence>
<feature type="compositionally biased region" description="Polar residues" evidence="8">
    <location>
        <begin position="225"/>
        <end position="242"/>
    </location>
</feature>
<dbReference type="SMART" id="SM00355">
    <property type="entry name" value="ZnF_C2H2"/>
    <property type="match status" value="8"/>
</dbReference>
<dbReference type="GeneID" id="109467438"/>
<dbReference type="Gene3D" id="3.30.160.60">
    <property type="entry name" value="Classic Zinc Finger"/>
    <property type="match status" value="4"/>
</dbReference>
<evidence type="ECO:0000313" key="11">
    <source>
        <dbReference type="RefSeq" id="XP_019620971.1"/>
    </source>
</evidence>
<evidence type="ECO:0000256" key="8">
    <source>
        <dbReference type="SAM" id="MobiDB-lite"/>
    </source>
</evidence>
<keyword evidence="6" id="KW-0539">Nucleus</keyword>
<evidence type="ECO:0000313" key="16">
    <source>
        <dbReference type="RefSeq" id="XP_019620977.1"/>
    </source>
</evidence>
<gene>
    <name evidence="11 12 13 14 15 16" type="primary">LOC109467438</name>
</gene>
<name>A0A6P4YUP6_BRABE</name>
<dbReference type="GO" id="GO:0005634">
    <property type="term" value="C:nucleus"/>
    <property type="evidence" value="ECO:0007669"/>
    <property type="project" value="UniProtKB-SubCell"/>
</dbReference>
<proteinExistence type="predicted"/>
<dbReference type="Proteomes" id="UP000515135">
    <property type="component" value="Unplaced"/>
</dbReference>
<dbReference type="RefSeq" id="XP_019620971.1">
    <property type="nucleotide sequence ID" value="XM_019765412.1"/>
</dbReference>
<feature type="compositionally biased region" description="Polar residues" evidence="8">
    <location>
        <begin position="66"/>
        <end position="79"/>
    </location>
</feature>
<evidence type="ECO:0000313" key="14">
    <source>
        <dbReference type="RefSeq" id="XP_019620975.1"/>
    </source>
</evidence>
<feature type="compositionally biased region" description="Polar residues" evidence="8">
    <location>
        <begin position="343"/>
        <end position="355"/>
    </location>
</feature>
<keyword evidence="3" id="KW-0677">Repeat</keyword>
<feature type="region of interest" description="Disordered" evidence="8">
    <location>
        <begin position="62"/>
        <end position="152"/>
    </location>
</feature>
<evidence type="ECO:0000313" key="15">
    <source>
        <dbReference type="RefSeq" id="XP_019620976.1"/>
    </source>
</evidence>
<evidence type="ECO:0000313" key="12">
    <source>
        <dbReference type="RefSeq" id="XP_019620973.1"/>
    </source>
</evidence>
<dbReference type="KEGG" id="bbel:109467438"/>
<dbReference type="PROSITE" id="PS50157">
    <property type="entry name" value="ZINC_FINGER_C2H2_2"/>
    <property type="match status" value="3"/>
</dbReference>
<dbReference type="AlphaFoldDB" id="A0A6P4YUP6"/>
<dbReference type="RefSeq" id="XP_019620977.1">
    <property type="nucleotide sequence ID" value="XM_019765418.1"/>
</dbReference>
<keyword evidence="2" id="KW-0479">Metal-binding</keyword>
<evidence type="ECO:0000256" key="6">
    <source>
        <dbReference type="ARBA" id="ARBA00023242"/>
    </source>
</evidence>
<dbReference type="PANTHER" id="PTHR24379:SF121">
    <property type="entry name" value="C2H2-TYPE DOMAIN-CONTAINING PROTEIN"/>
    <property type="match status" value="1"/>
</dbReference>
<feature type="domain" description="C2H2-type" evidence="9">
    <location>
        <begin position="773"/>
        <end position="796"/>
    </location>
</feature>
<keyword evidence="4 7" id="KW-0863">Zinc-finger</keyword>
<feature type="compositionally biased region" description="Basic and acidic residues" evidence="8">
    <location>
        <begin position="359"/>
        <end position="372"/>
    </location>
</feature>
<feature type="compositionally biased region" description="Basic and acidic residues" evidence="8">
    <location>
        <begin position="285"/>
        <end position="298"/>
    </location>
</feature>
<keyword evidence="10" id="KW-1185">Reference proteome</keyword>
<dbReference type="RefSeq" id="XP_019620974.1">
    <property type="nucleotide sequence ID" value="XM_019765415.1"/>
</dbReference>
<reference evidence="11 12" key="1">
    <citation type="submission" date="2025-04" db="UniProtKB">
        <authorList>
            <consortium name="RefSeq"/>
        </authorList>
    </citation>
    <scope>IDENTIFICATION</scope>
    <source>
        <tissue evidence="11 12">Gonad</tissue>
    </source>
</reference>
<dbReference type="FunFam" id="3.30.160.60:FF:000145">
    <property type="entry name" value="Zinc finger protein 574"/>
    <property type="match status" value="1"/>
</dbReference>
<accession>A0A6P4YUP6</accession>
<dbReference type="RefSeq" id="XP_019620975.1">
    <property type="nucleotide sequence ID" value="XM_019765416.1"/>
</dbReference>
<feature type="compositionally biased region" description="Basic and acidic residues" evidence="8">
    <location>
        <begin position="383"/>
        <end position="399"/>
    </location>
</feature>
<feature type="region of interest" description="Disordered" evidence="8">
    <location>
        <begin position="824"/>
        <end position="885"/>
    </location>
</feature>
<evidence type="ECO:0000256" key="7">
    <source>
        <dbReference type="PROSITE-ProRule" id="PRU00042"/>
    </source>
</evidence>
<comment type="subcellular location">
    <subcellularLocation>
        <location evidence="1">Nucleus</location>
    </subcellularLocation>
</comment>
<dbReference type="PANTHER" id="PTHR24379">
    <property type="entry name" value="KRAB AND ZINC FINGER DOMAIN-CONTAINING"/>
    <property type="match status" value="1"/>
</dbReference>
<organism evidence="10 11">
    <name type="scientific">Branchiostoma belcheri</name>
    <name type="common">Amphioxus</name>
    <dbReference type="NCBI Taxonomy" id="7741"/>
    <lineage>
        <taxon>Eukaryota</taxon>
        <taxon>Metazoa</taxon>
        <taxon>Chordata</taxon>
        <taxon>Cephalochordata</taxon>
        <taxon>Leptocardii</taxon>
        <taxon>Amphioxiformes</taxon>
        <taxon>Branchiostomatidae</taxon>
        <taxon>Branchiostoma</taxon>
    </lineage>
</organism>
<dbReference type="GO" id="GO:0008270">
    <property type="term" value="F:zinc ion binding"/>
    <property type="evidence" value="ECO:0007669"/>
    <property type="project" value="UniProtKB-KW"/>
</dbReference>
<dbReference type="FunFam" id="3.30.160.60:FF:001309">
    <property type="entry name" value="Uncharacterized protein"/>
    <property type="match status" value="1"/>
</dbReference>
<dbReference type="SUPFAM" id="SSF57667">
    <property type="entry name" value="beta-beta-alpha zinc fingers"/>
    <property type="match status" value="2"/>
</dbReference>
<feature type="region of interest" description="Disordered" evidence="8">
    <location>
        <begin position="225"/>
        <end position="399"/>
    </location>
</feature>
<evidence type="ECO:0000313" key="13">
    <source>
        <dbReference type="RefSeq" id="XP_019620974.1"/>
    </source>
</evidence>
<feature type="domain" description="C2H2-type" evidence="9">
    <location>
        <begin position="745"/>
        <end position="772"/>
    </location>
</feature>
<evidence type="ECO:0000256" key="5">
    <source>
        <dbReference type="ARBA" id="ARBA00022833"/>
    </source>
</evidence>
<evidence type="ECO:0000256" key="3">
    <source>
        <dbReference type="ARBA" id="ARBA00022737"/>
    </source>
</evidence>
<sequence length="885" mass="97707">MAPRRICGLSKDVTLSVLPRLHFDELMVELRRREIDARGILVRVLKGVMVLEYQEQEEYLTEAETSSKTSSIADQQSAGTDDFTLDDGDASHGDRRFSLCTSSPEQGYVSMEMDTSPKPEMTQSNPESDFAGHSDETALEAQETGPMDGKRTLIGQTSSEKAFRSELNQSEDGSDCYGIVISSTTSSSGTVLSPEGFAVDTGTVGGMAEFYTAAVPNRHALEPTQGLNQSTHQTNEQASSCFTEEAQGGQRPLSSSTTPMSLDYRVHETTRHGNVSSVAPADTLRITKSEEPRADCRGSVDGSSMETRGYLDNGLSLVNRQNDARRNDVPYSARSEAEHGRCPSSNREVAQTTDGNGYHSRDNGDSRGEQVRPSETGDDGVATDDRYHHGDAAHNSQRIDDFREQVKNGTDAYYTAANVAMATESERQATANDAIIERYGNQGNIGYSFPANGVLHQSGGEEVRTNATVPLDQGTDGQHCGSYDDGNYDNGVLNLTTRNPFENVRIKVEPVDEFSEEFGQVNMQSLSGQASDGCQATASLLANQGPGYTHSTMTSQTEGDTNAVNQGKAPSKWWKCPHCGFVTVHGGAVGSHLRTHATAEYPHVCSYCNFKTVTNEFLTAHVYSVHIARQVYRCPFCRYVSRTNTAVENHMVNYHWELTVLDEGSPPGSGVGGGGEGMSALPRPPTKRLHCPHCAFTASRHLEMKMHMFLHDKPFVHVCRFCGYRTAERPNYVRHLRIHAGFRPHKCPYCPYSASMKHHLNDHIRTHTGEKPFLCRMCDYKAAFRSNLAQHMKKVHKVVDKFRCQHCSYTTICKQRMEGHIKQHEWKERVKRKKQQQTTTDGDAATSETNANDVFAPEEDASVDVAPPVSEMAQDQENHETCAES</sequence>
<dbReference type="InterPro" id="IPR013087">
    <property type="entry name" value="Znf_C2H2_type"/>
</dbReference>
<evidence type="ECO:0000259" key="9">
    <source>
        <dbReference type="PROSITE" id="PS50157"/>
    </source>
</evidence>
<dbReference type="OrthoDB" id="10037636at2759"/>
<protein>
    <submittedName>
        <fullName evidence="11 12">Uncharacterized protein LOC109467438</fullName>
    </submittedName>
</protein>
<dbReference type="InterPro" id="IPR036236">
    <property type="entry name" value="Znf_C2H2_sf"/>
</dbReference>
<keyword evidence="5" id="KW-0862">Zinc</keyword>
<evidence type="ECO:0000256" key="4">
    <source>
        <dbReference type="ARBA" id="ARBA00022771"/>
    </source>
</evidence>
<evidence type="ECO:0000256" key="2">
    <source>
        <dbReference type="ARBA" id="ARBA00022723"/>
    </source>
</evidence>